<sequence length="445" mass="51652">MIRISNRRYVSEGFKTFLNSIQRYRLLNQDDKKKLLSQYNLQNVSSHEMSEINKKLDLPDHTPPSHRDEELKGLDNVDLIKRELSRQTSHWVKHRRIVGKDKAFTGRSKFFMGIDPTKELDSIEIKYDIFSSENETESLVSDVKKAVKYEQVQEILEESRPVPQHVLTDNFMDVLSRAIEENLSTMERPVLTNELSDYKAAYAMKRASLRNLLINKCVRNAFEESRVDKFIDSQKSVYTQRLNAPLPPEVLEPIAAFRGDVYYSFPPMQRLQDKLNGINTLIDGIASGDEEIVSKLPEFERKSNYPFDNYYGFKSAVPNEVTGSIKMGKKSKEDSVRYPNLQCVAHSLPSDRKYRAIVAHSIKVLERARGWDHLSKVKAINKLVEVYNNMSSSSYYGKVMEDSVPTEDKRPKVVKTLTRQEVFNKGLKYIPSLFRNHWNRVKRKN</sequence>
<evidence type="ECO:0000313" key="1">
    <source>
        <dbReference type="EMBL" id="UKJ88403.2"/>
    </source>
</evidence>
<dbReference type="Proteomes" id="UP000244803">
    <property type="component" value="Chromosome 1"/>
</dbReference>
<accession>A0A976M4R7</accession>
<evidence type="ECO:0000313" key="2">
    <source>
        <dbReference type="Proteomes" id="UP000244803"/>
    </source>
</evidence>
<reference evidence="1" key="1">
    <citation type="submission" date="2022-07" db="EMBL/GenBank/DDBJ databases">
        <title>Evaluation of T. orientalis genome assembly methods using nanopore sequencing and analysis of variation between genomes.</title>
        <authorList>
            <person name="Yam J."/>
            <person name="Micallef M.L."/>
            <person name="Liu M."/>
            <person name="Djordjevic S.P."/>
            <person name="Bogema D.R."/>
            <person name="Jenkins C."/>
        </authorList>
    </citation>
    <scope>NUCLEOTIDE SEQUENCE</scope>
    <source>
        <strain evidence="1">Fish Creek</strain>
    </source>
</reference>
<dbReference type="EMBL" id="CP056065">
    <property type="protein sequence ID" value="UKJ88403.2"/>
    <property type="molecule type" value="Genomic_DNA"/>
</dbReference>
<dbReference type="OrthoDB" id="416353at2759"/>
<organism evidence="1 2">
    <name type="scientific">Theileria orientalis</name>
    <dbReference type="NCBI Taxonomy" id="68886"/>
    <lineage>
        <taxon>Eukaryota</taxon>
        <taxon>Sar</taxon>
        <taxon>Alveolata</taxon>
        <taxon>Apicomplexa</taxon>
        <taxon>Aconoidasida</taxon>
        <taxon>Piroplasmida</taxon>
        <taxon>Theileriidae</taxon>
        <taxon>Theileria</taxon>
    </lineage>
</organism>
<proteinExistence type="predicted"/>
<gene>
    <name evidence="1" type="ORF">MACJ_000847</name>
</gene>
<dbReference type="AlphaFoldDB" id="A0A976M4R7"/>
<protein>
    <submittedName>
        <fullName evidence="1">Uncharacterized protein</fullName>
    </submittedName>
</protein>
<name>A0A976M4R7_THEOR</name>